<accession>A0A7X0MUG3</accession>
<dbReference type="EMBL" id="JACHHT010000001">
    <property type="protein sequence ID" value="MBB6519990.1"/>
    <property type="molecule type" value="Genomic_DNA"/>
</dbReference>
<dbReference type="InterPro" id="IPR001853">
    <property type="entry name" value="DSBA-like_thioredoxin_dom"/>
</dbReference>
<keyword evidence="5" id="KW-1185">Reference proteome</keyword>
<dbReference type="InterPro" id="IPR036249">
    <property type="entry name" value="Thioredoxin-like_sf"/>
</dbReference>
<dbReference type="Proteomes" id="UP000528457">
    <property type="component" value="Unassembled WGS sequence"/>
</dbReference>
<dbReference type="SUPFAM" id="SSF52833">
    <property type="entry name" value="Thioredoxin-like"/>
    <property type="match status" value="1"/>
</dbReference>
<dbReference type="GO" id="GO:0004602">
    <property type="term" value="F:glutathione peroxidase activity"/>
    <property type="evidence" value="ECO:0007669"/>
    <property type="project" value="TreeGrafter"/>
</dbReference>
<dbReference type="PIRSF" id="PIRSF006386">
    <property type="entry name" value="HCCAis_GSTk"/>
    <property type="match status" value="1"/>
</dbReference>
<organism evidence="4 5">
    <name type="scientific">Pseudoteredinibacter isoporae</name>
    <dbReference type="NCBI Taxonomy" id="570281"/>
    <lineage>
        <taxon>Bacteria</taxon>
        <taxon>Pseudomonadati</taxon>
        <taxon>Pseudomonadota</taxon>
        <taxon>Gammaproteobacteria</taxon>
        <taxon>Cellvibrionales</taxon>
        <taxon>Cellvibrionaceae</taxon>
        <taxon>Pseudoteredinibacter</taxon>
    </lineage>
</organism>
<reference evidence="4 5" key="1">
    <citation type="submission" date="2020-08" db="EMBL/GenBank/DDBJ databases">
        <title>Genomic Encyclopedia of Type Strains, Phase IV (KMG-IV): sequencing the most valuable type-strain genomes for metagenomic binning, comparative biology and taxonomic classification.</title>
        <authorList>
            <person name="Goeker M."/>
        </authorList>
    </citation>
    <scope>NUCLEOTIDE SEQUENCE [LARGE SCALE GENOMIC DNA]</scope>
    <source>
        <strain evidence="4 5">DSM 22368</strain>
    </source>
</reference>
<dbReference type="GO" id="GO:0018845">
    <property type="term" value="F:2-hydroxychromene-2-carboxylate isomerase activity"/>
    <property type="evidence" value="ECO:0007669"/>
    <property type="project" value="UniProtKB-UniRule"/>
</dbReference>
<dbReference type="EC" id="5.99.1.4" evidence="1"/>
<dbReference type="Gene3D" id="3.40.30.10">
    <property type="entry name" value="Glutaredoxin"/>
    <property type="match status" value="1"/>
</dbReference>
<name>A0A7X0MUG3_9GAMM</name>
<evidence type="ECO:0000313" key="5">
    <source>
        <dbReference type="Proteomes" id="UP000528457"/>
    </source>
</evidence>
<comment type="caution">
    <text evidence="4">The sequence shown here is derived from an EMBL/GenBank/DDBJ whole genome shotgun (WGS) entry which is preliminary data.</text>
</comment>
<feature type="domain" description="DSBA-like thioredoxin" evidence="3">
    <location>
        <begin position="5"/>
        <end position="189"/>
    </location>
</feature>
<feature type="active site" description="Nucleophile" evidence="2">
    <location>
        <position position="11"/>
    </location>
</feature>
<dbReference type="InterPro" id="IPR014440">
    <property type="entry name" value="HCCAis_GSTk"/>
</dbReference>
<evidence type="ECO:0000259" key="3">
    <source>
        <dbReference type="Pfam" id="PF01323"/>
    </source>
</evidence>
<dbReference type="GO" id="GO:0006749">
    <property type="term" value="P:glutathione metabolic process"/>
    <property type="evidence" value="ECO:0007669"/>
    <property type="project" value="TreeGrafter"/>
</dbReference>
<dbReference type="Pfam" id="PF01323">
    <property type="entry name" value="DSBA"/>
    <property type="match status" value="1"/>
</dbReference>
<gene>
    <name evidence="4" type="ORF">HNR48_000268</name>
</gene>
<dbReference type="InterPro" id="IPR044087">
    <property type="entry name" value="NahD-like"/>
</dbReference>
<dbReference type="GO" id="GO:1901170">
    <property type="term" value="P:naphthalene catabolic process"/>
    <property type="evidence" value="ECO:0007669"/>
    <property type="project" value="InterPro"/>
</dbReference>
<dbReference type="PANTHER" id="PTHR42943">
    <property type="entry name" value="GLUTATHIONE S-TRANSFERASE KAPPA"/>
    <property type="match status" value="1"/>
</dbReference>
<dbReference type="RefSeq" id="WP_166852602.1">
    <property type="nucleotide sequence ID" value="NZ_JAAONY010000001.1"/>
</dbReference>
<dbReference type="InParanoid" id="A0A7X0MUG3"/>
<comment type="similarity">
    <text evidence="1">Belongs to the GST superfamily. NadH family.</text>
</comment>
<keyword evidence="1 4" id="KW-0413">Isomerase</keyword>
<dbReference type="CDD" id="cd03022">
    <property type="entry name" value="DsbA_HCCA_Iso"/>
    <property type="match status" value="1"/>
</dbReference>
<comment type="catalytic activity">
    <reaction evidence="1">
        <text>2-hydroxychromene-2-carboxylate = (3E)-4-(2-hydroxyphenyl)-2-oxobut-3-enoate</text>
        <dbReference type="Rhea" id="RHEA:27401"/>
        <dbReference type="ChEBI" id="CHEBI:59350"/>
        <dbReference type="ChEBI" id="CHEBI:59353"/>
        <dbReference type="EC" id="5.99.1.4"/>
    </reaction>
</comment>
<dbReference type="AlphaFoldDB" id="A0A7X0MUG3"/>
<evidence type="ECO:0000256" key="2">
    <source>
        <dbReference type="PIRSR" id="PIRSR006386-1"/>
    </source>
</evidence>
<sequence>MNATFYFDYISPYAYIGWQKLSELKDKTGLSIEPVPVLFAGLLRAYGQIGPAEHPAKQKWMQRNIARKCEEMGITIKAPRFHPFNPLLGLRIAAEENDIQQRHAIIDALMNAVWQEQKHISEEADVFEALEKAGLDANALIKQGLGKSASEQLKKNTNEAIEKGVFGVPTIIVGNDLFFGQDDYRYLELLLENKDPSKSEQAQEWLSSKWQASSMRKEMKK</sequence>
<protein>
    <recommendedName>
        <fullName evidence="1">2-hydroxychromene-2-carboxylate isomerase</fullName>
        <ecNumber evidence="1">5.99.1.4</ecNumber>
    </recommendedName>
</protein>
<evidence type="ECO:0000313" key="4">
    <source>
        <dbReference type="EMBL" id="MBB6519990.1"/>
    </source>
</evidence>
<evidence type="ECO:0000256" key="1">
    <source>
        <dbReference type="PIRNR" id="PIRNR006386"/>
    </source>
</evidence>
<dbReference type="GO" id="GO:0004364">
    <property type="term" value="F:glutathione transferase activity"/>
    <property type="evidence" value="ECO:0007669"/>
    <property type="project" value="TreeGrafter"/>
</dbReference>
<dbReference type="InterPro" id="IPR051924">
    <property type="entry name" value="GST_Kappa/NadH"/>
</dbReference>
<proteinExistence type="inferred from homology"/>
<dbReference type="PANTHER" id="PTHR42943:SF2">
    <property type="entry name" value="GLUTATHIONE S-TRANSFERASE KAPPA 1"/>
    <property type="match status" value="1"/>
</dbReference>